<organism evidence="1 2">
    <name type="scientific">Enterobacter phage vB_EhoM-IME523</name>
    <dbReference type="NCBI Taxonomy" id="2596709"/>
    <lineage>
        <taxon>Viruses</taxon>
        <taxon>Duplodnaviria</taxon>
        <taxon>Heunggongvirae</taxon>
        <taxon>Uroviricota</taxon>
        <taxon>Caudoviricetes</taxon>
        <taxon>Pantevenvirales</taxon>
        <taxon>Straboviridae</taxon>
        <taxon>Tevenvirinae</taxon>
        <taxon>Kanagawavirus</taxon>
        <taxon>Kanagawavirus eclm</taxon>
    </lineage>
</organism>
<proteinExistence type="predicted"/>
<name>A0A7G3KEC0_9CAUD</name>
<dbReference type="Proteomes" id="UP000516307">
    <property type="component" value="Segment"/>
</dbReference>
<sequence length="79" mass="9000">MAQVIINGSQKAIEEFCSWFSNSGEQGFMEAWADSGWNAKECKYDDVTTYIGTRGYGINEPIELVEYDKETDEEVPYVD</sequence>
<reference evidence="1 2" key="1">
    <citation type="submission" date="2019-06" db="EMBL/GenBank/DDBJ databases">
        <authorList>
            <person name="Lin W."/>
            <person name="Gao M."/>
            <person name="Li D."/>
        </authorList>
    </citation>
    <scope>NUCLEOTIDE SEQUENCE [LARGE SCALE GENOMIC DNA]</scope>
</reference>
<dbReference type="EMBL" id="MN087708">
    <property type="protein sequence ID" value="QEA10599.1"/>
    <property type="molecule type" value="Genomic_DNA"/>
</dbReference>
<dbReference type="GeneID" id="77925953"/>
<keyword evidence="2" id="KW-1185">Reference proteome</keyword>
<evidence type="ECO:0000313" key="2">
    <source>
        <dbReference type="Proteomes" id="UP000516307"/>
    </source>
</evidence>
<evidence type="ECO:0000313" key="1">
    <source>
        <dbReference type="EMBL" id="QEA10599.1"/>
    </source>
</evidence>
<dbReference type="RefSeq" id="YP_010650371.1">
    <property type="nucleotide sequence ID" value="NC_070777.1"/>
</dbReference>
<protein>
    <submittedName>
        <fullName evidence="1">Uncharacterized protein</fullName>
    </submittedName>
</protein>
<dbReference type="KEGG" id="vg:77925953"/>
<accession>A0A7G3KEC0</accession>